<name>A0ABM9U9L3_9HYPH</name>
<reference evidence="1 2" key="1">
    <citation type="submission" date="2015-08" db="EMBL/GenBank/DDBJ databases">
        <authorList>
            <person name="Varghese N."/>
        </authorList>
    </citation>
    <scope>NUCLEOTIDE SEQUENCE [LARGE SCALE GENOMIC DNA]</scope>
    <source>
        <strain evidence="1 2">DSM 18167</strain>
    </source>
</reference>
<dbReference type="InterPro" id="IPR021686">
    <property type="entry name" value="DUF3268"/>
</dbReference>
<gene>
    <name evidence="1" type="ORF">Ga0061061_11627</name>
</gene>
<dbReference type="Proteomes" id="UP000182178">
    <property type="component" value="Unassembled WGS sequence"/>
</dbReference>
<protein>
    <submittedName>
        <fullName evidence="1">Uncharacterized protein</fullName>
    </submittedName>
</protein>
<dbReference type="Pfam" id="PF11672">
    <property type="entry name" value="DUF3268"/>
    <property type="match status" value="1"/>
</dbReference>
<evidence type="ECO:0000313" key="1">
    <source>
        <dbReference type="EMBL" id="CUA90875.1"/>
    </source>
</evidence>
<keyword evidence="2" id="KW-1185">Reference proteome</keyword>
<dbReference type="EMBL" id="CYHC01000016">
    <property type="protein sequence ID" value="CUA90875.1"/>
    <property type="molecule type" value="Genomic_DNA"/>
</dbReference>
<dbReference type="RefSeq" id="WP_055460955.1">
    <property type="nucleotide sequence ID" value="NZ_CYHC01000016.1"/>
</dbReference>
<organism evidence="1 2">
    <name type="scientific">Chelatococcus sambhunathii</name>
    <dbReference type="NCBI Taxonomy" id="363953"/>
    <lineage>
        <taxon>Bacteria</taxon>
        <taxon>Pseudomonadati</taxon>
        <taxon>Pseudomonadota</taxon>
        <taxon>Alphaproteobacteria</taxon>
        <taxon>Hyphomicrobiales</taxon>
        <taxon>Chelatococcaceae</taxon>
        <taxon>Chelatococcus</taxon>
    </lineage>
</organism>
<comment type="caution">
    <text evidence="1">The sequence shown here is derived from an EMBL/GenBank/DDBJ whole genome shotgun (WGS) entry which is preliminary data.</text>
</comment>
<sequence length="165" mass="18706">MRNAARSALPEAPVCPACHLVCRLTNGREVYSHRPDLHDKPIWRCDGCDGYVGCHPGTTRPLGTPAGAELRRARMLLHDQMIDPLWMTAIEAGGYQPEDRAARAKIVRAARNRVYAFLAERLGLSREETHTAFFDLETCRRAWRALQGVTYPEIRAWAHRRRSSS</sequence>
<accession>A0ABM9U9L3</accession>
<evidence type="ECO:0000313" key="2">
    <source>
        <dbReference type="Proteomes" id="UP000182178"/>
    </source>
</evidence>
<proteinExistence type="predicted"/>